<dbReference type="Gene3D" id="3.30.40.10">
    <property type="entry name" value="Zinc/RING finger domain, C3HC4 (zinc finger)"/>
    <property type="match status" value="1"/>
</dbReference>
<sequence length="266" mass="29608">MSSVVNKLANATERESSETQALIADIRKALVGMRSIAVEYEKDGKSDKASGRSTLTPKWRSPDHVMLLQVKQLEKAALELVASYEDCACYAEAIREVPRAYQSSDQRTDFEKLIEAEVNKVKGASSTSLENHPLIRQFREAVWKVHHEGQSMPGDEQEDIVMTSTQTSLLNITCPLTGKPVTQLTEPVRSADCRHIYEKVPIMHYMKNQRPPKCPIAGCPRVLQVGRVICDSLLQVEIEELRSSGPSAPSAENIEDLADDEDDSNE</sequence>
<evidence type="ECO:0000256" key="3">
    <source>
        <dbReference type="ARBA" id="ARBA00008212"/>
    </source>
</evidence>
<dbReference type="AlphaFoldDB" id="A0A0D9WJQ9"/>
<dbReference type="Proteomes" id="UP000032180">
    <property type="component" value="Chromosome 5"/>
</dbReference>
<dbReference type="InterPro" id="IPR013083">
    <property type="entry name" value="Znf_RING/FYVE/PHD"/>
</dbReference>
<feature type="domain" description="SP-RING-type" evidence="12">
    <location>
        <begin position="156"/>
        <end position="243"/>
    </location>
</feature>
<evidence type="ECO:0000256" key="10">
    <source>
        <dbReference type="PROSITE-ProRule" id="PRU00452"/>
    </source>
</evidence>
<dbReference type="CDD" id="cd16651">
    <property type="entry name" value="SPL-RING_NSE2"/>
    <property type="match status" value="1"/>
</dbReference>
<evidence type="ECO:0000256" key="9">
    <source>
        <dbReference type="ARBA" id="ARBA00023242"/>
    </source>
</evidence>
<keyword evidence="8" id="KW-0862">Zinc</keyword>
<reference evidence="14" key="2">
    <citation type="submission" date="2013-12" db="EMBL/GenBank/DDBJ databases">
        <authorList>
            <person name="Yu Y."/>
            <person name="Lee S."/>
            <person name="de Baynast K."/>
            <person name="Wissotski M."/>
            <person name="Liu L."/>
            <person name="Talag J."/>
            <person name="Goicoechea J."/>
            <person name="Angelova A."/>
            <person name="Jetty R."/>
            <person name="Kudrna D."/>
            <person name="Golser W."/>
            <person name="Rivera L."/>
            <person name="Zhang J."/>
            <person name="Wing R."/>
        </authorList>
    </citation>
    <scope>NUCLEOTIDE SEQUENCE</scope>
</reference>
<feature type="region of interest" description="Disordered" evidence="11">
    <location>
        <begin position="241"/>
        <end position="266"/>
    </location>
</feature>
<dbReference type="InterPro" id="IPR004181">
    <property type="entry name" value="Znf_MIZ"/>
</dbReference>
<dbReference type="GO" id="GO:0000724">
    <property type="term" value="P:double-strand break repair via homologous recombination"/>
    <property type="evidence" value="ECO:0007669"/>
    <property type="project" value="InterPro"/>
</dbReference>
<keyword evidence="6 10" id="KW-0863">Zinc-finger</keyword>
<keyword evidence="9" id="KW-0539">Nucleus</keyword>
<dbReference type="Pfam" id="PF11789">
    <property type="entry name" value="zf-Nse"/>
    <property type="match status" value="1"/>
</dbReference>
<feature type="compositionally biased region" description="Acidic residues" evidence="11">
    <location>
        <begin position="253"/>
        <end position="266"/>
    </location>
</feature>
<accession>A0A0D9WJQ9</accession>
<dbReference type="EnsemblPlants" id="LPERR05G21440.1">
    <property type="protein sequence ID" value="LPERR05G21440.1"/>
    <property type="gene ID" value="LPERR05G21440"/>
</dbReference>
<evidence type="ECO:0000256" key="2">
    <source>
        <dbReference type="ARBA" id="ARBA00004718"/>
    </source>
</evidence>
<keyword evidence="7" id="KW-0833">Ubl conjugation pathway</keyword>
<name>A0A0D9WJQ9_9ORYZ</name>
<comment type="pathway">
    <text evidence="2">Protein modification; protein sumoylation.</text>
</comment>
<keyword evidence="5" id="KW-0479">Metal-binding</keyword>
<evidence type="ECO:0000256" key="7">
    <source>
        <dbReference type="ARBA" id="ARBA00022786"/>
    </source>
</evidence>
<dbReference type="PANTHER" id="PTHR21330">
    <property type="entry name" value="E3 SUMO-PROTEIN LIGASE NSE2"/>
    <property type="match status" value="1"/>
</dbReference>
<evidence type="ECO:0000256" key="11">
    <source>
        <dbReference type="SAM" id="MobiDB-lite"/>
    </source>
</evidence>
<protein>
    <recommendedName>
        <fullName evidence="12">SP-RING-type domain-containing protein</fullName>
    </recommendedName>
</protein>
<organism evidence="13 14">
    <name type="scientific">Leersia perrieri</name>
    <dbReference type="NCBI Taxonomy" id="77586"/>
    <lineage>
        <taxon>Eukaryota</taxon>
        <taxon>Viridiplantae</taxon>
        <taxon>Streptophyta</taxon>
        <taxon>Embryophyta</taxon>
        <taxon>Tracheophyta</taxon>
        <taxon>Spermatophyta</taxon>
        <taxon>Magnoliopsida</taxon>
        <taxon>Liliopsida</taxon>
        <taxon>Poales</taxon>
        <taxon>Poaceae</taxon>
        <taxon>BOP clade</taxon>
        <taxon>Oryzoideae</taxon>
        <taxon>Oryzeae</taxon>
        <taxon>Oryzinae</taxon>
        <taxon>Leersia</taxon>
    </lineage>
</organism>
<evidence type="ECO:0000256" key="4">
    <source>
        <dbReference type="ARBA" id="ARBA00022679"/>
    </source>
</evidence>
<evidence type="ECO:0000256" key="8">
    <source>
        <dbReference type="ARBA" id="ARBA00022833"/>
    </source>
</evidence>
<dbReference type="SUPFAM" id="SSF57850">
    <property type="entry name" value="RING/U-box"/>
    <property type="match status" value="1"/>
</dbReference>
<evidence type="ECO:0000256" key="5">
    <source>
        <dbReference type="ARBA" id="ARBA00022723"/>
    </source>
</evidence>
<dbReference type="Gramene" id="LPERR05G21440.1">
    <property type="protein sequence ID" value="LPERR05G21440.1"/>
    <property type="gene ID" value="LPERR05G21440"/>
</dbReference>
<dbReference type="PROSITE" id="PS51044">
    <property type="entry name" value="ZF_SP_RING"/>
    <property type="match status" value="1"/>
</dbReference>
<dbReference type="STRING" id="77586.A0A0D9WJQ9"/>
<dbReference type="UniPathway" id="UPA00886"/>
<dbReference type="InterPro" id="IPR026846">
    <property type="entry name" value="Nse2(Mms21)"/>
</dbReference>
<dbReference type="GO" id="GO:0030915">
    <property type="term" value="C:Smc5-Smc6 complex"/>
    <property type="evidence" value="ECO:0007669"/>
    <property type="project" value="InterPro"/>
</dbReference>
<dbReference type="GO" id="GO:0061665">
    <property type="term" value="F:SUMO ligase activity"/>
    <property type="evidence" value="ECO:0007669"/>
    <property type="project" value="TreeGrafter"/>
</dbReference>
<evidence type="ECO:0000256" key="6">
    <source>
        <dbReference type="ARBA" id="ARBA00022771"/>
    </source>
</evidence>
<evidence type="ECO:0000259" key="12">
    <source>
        <dbReference type="PROSITE" id="PS51044"/>
    </source>
</evidence>
<reference evidence="13" key="3">
    <citation type="submission" date="2015-04" db="UniProtKB">
        <authorList>
            <consortium name="EnsemblPlants"/>
        </authorList>
    </citation>
    <scope>IDENTIFICATION</scope>
</reference>
<dbReference type="eggNOG" id="KOG2979">
    <property type="taxonomic scope" value="Eukaryota"/>
</dbReference>
<evidence type="ECO:0000313" key="14">
    <source>
        <dbReference type="Proteomes" id="UP000032180"/>
    </source>
</evidence>
<dbReference type="GO" id="GO:0005634">
    <property type="term" value="C:nucleus"/>
    <property type="evidence" value="ECO:0007669"/>
    <property type="project" value="UniProtKB-SubCell"/>
</dbReference>
<comment type="similarity">
    <text evidence="3">Belongs to the NSE2 family.</text>
</comment>
<dbReference type="PANTHER" id="PTHR21330:SF1">
    <property type="entry name" value="E3 SUMO-PROTEIN LIGASE NSE2"/>
    <property type="match status" value="1"/>
</dbReference>
<evidence type="ECO:0000313" key="13">
    <source>
        <dbReference type="EnsemblPlants" id="LPERR05G21440.1"/>
    </source>
</evidence>
<dbReference type="GO" id="GO:0016925">
    <property type="term" value="P:protein sumoylation"/>
    <property type="evidence" value="ECO:0007669"/>
    <property type="project" value="UniProtKB-UniPathway"/>
</dbReference>
<comment type="subcellular location">
    <subcellularLocation>
        <location evidence="1">Nucleus</location>
    </subcellularLocation>
</comment>
<keyword evidence="14" id="KW-1185">Reference proteome</keyword>
<proteinExistence type="inferred from homology"/>
<evidence type="ECO:0000256" key="1">
    <source>
        <dbReference type="ARBA" id="ARBA00004123"/>
    </source>
</evidence>
<keyword evidence="4" id="KW-0808">Transferase</keyword>
<reference evidence="13 14" key="1">
    <citation type="submission" date="2012-08" db="EMBL/GenBank/DDBJ databases">
        <title>Oryza genome evolution.</title>
        <authorList>
            <person name="Wing R.A."/>
        </authorList>
    </citation>
    <scope>NUCLEOTIDE SEQUENCE</scope>
</reference>
<dbReference type="GO" id="GO:0008270">
    <property type="term" value="F:zinc ion binding"/>
    <property type="evidence" value="ECO:0007669"/>
    <property type="project" value="UniProtKB-KW"/>
</dbReference>